<evidence type="ECO:0000256" key="5">
    <source>
        <dbReference type="ARBA" id="ARBA00023187"/>
    </source>
</evidence>
<keyword evidence="4" id="KW-0747">Spliceosome</keyword>
<evidence type="ECO:0000256" key="1">
    <source>
        <dbReference type="ARBA" id="ARBA00004123"/>
    </source>
</evidence>
<keyword evidence="3" id="KW-0507">mRNA processing</keyword>
<name>A0A8J4PUS0_9MYCE</name>
<dbReference type="InterPro" id="IPR008409">
    <property type="entry name" value="SPF27"/>
</dbReference>
<reference evidence="8" key="1">
    <citation type="submission" date="2020-01" db="EMBL/GenBank/DDBJ databases">
        <title>Development of genomics and gene disruption for Polysphondylium violaceum indicates a role for the polyketide synthase stlB in stalk morphogenesis.</title>
        <authorList>
            <person name="Narita B."/>
            <person name="Kawabe Y."/>
            <person name="Kin K."/>
            <person name="Saito T."/>
            <person name="Gibbs R."/>
            <person name="Kuspa A."/>
            <person name="Muzny D."/>
            <person name="Queller D."/>
            <person name="Richards S."/>
            <person name="Strassman J."/>
            <person name="Sucgang R."/>
            <person name="Worley K."/>
            <person name="Schaap P."/>
        </authorList>
    </citation>
    <scope>NUCLEOTIDE SEQUENCE</scope>
    <source>
        <strain evidence="8">QSvi11</strain>
    </source>
</reference>
<evidence type="ECO:0008006" key="10">
    <source>
        <dbReference type="Google" id="ProtNLM"/>
    </source>
</evidence>
<keyword evidence="7" id="KW-0175">Coiled coil</keyword>
<dbReference type="PANTHER" id="PTHR13296">
    <property type="entry name" value="BCAS2 PROTEIN"/>
    <property type="match status" value="1"/>
</dbReference>
<dbReference type="Pfam" id="PF05700">
    <property type="entry name" value="BCAS2"/>
    <property type="match status" value="1"/>
</dbReference>
<comment type="similarity">
    <text evidence="2">Belongs to the SPF27 family.</text>
</comment>
<feature type="coiled-coil region" evidence="7">
    <location>
        <begin position="134"/>
        <end position="161"/>
    </location>
</feature>
<dbReference type="GO" id="GO:0008380">
    <property type="term" value="P:RNA splicing"/>
    <property type="evidence" value="ECO:0007669"/>
    <property type="project" value="UniProtKB-KW"/>
</dbReference>
<dbReference type="Proteomes" id="UP000695562">
    <property type="component" value="Unassembled WGS sequence"/>
</dbReference>
<evidence type="ECO:0000256" key="4">
    <source>
        <dbReference type="ARBA" id="ARBA00022728"/>
    </source>
</evidence>
<evidence type="ECO:0000313" key="9">
    <source>
        <dbReference type="Proteomes" id="UP000695562"/>
    </source>
</evidence>
<dbReference type="GO" id="GO:0000974">
    <property type="term" value="C:Prp19 complex"/>
    <property type="evidence" value="ECO:0007669"/>
    <property type="project" value="TreeGrafter"/>
</dbReference>
<dbReference type="OrthoDB" id="205794at2759"/>
<evidence type="ECO:0000313" key="8">
    <source>
        <dbReference type="EMBL" id="KAF2073054.1"/>
    </source>
</evidence>
<comment type="subcellular location">
    <subcellularLocation>
        <location evidence="1">Nucleus</location>
    </subcellularLocation>
</comment>
<evidence type="ECO:0000256" key="7">
    <source>
        <dbReference type="SAM" id="Coils"/>
    </source>
</evidence>
<sequence length="226" mass="26790">MKVVIEGSENIDSLPYVDPPIENGEQELINNMIKEEMSKFTPPDYLAQLPSYTDFDYDNFHFLNNEFDRLKAGKQMEAFDISRYKASAPAKQSDAEQWRVSIDNAKSQLEHQDLRKINLELLSKYGANSWKLYLSDLEIVQKTLKRQLEHQQLQIQEINVKRKLEQESTIERINQNQKKWLELVNKNREIEFACLQFENEIEKLKEQQHQSMAIDVDNQQQQQQQQ</sequence>
<dbReference type="PANTHER" id="PTHR13296:SF0">
    <property type="entry name" value="PRE-MRNA-SPLICING FACTOR SPF27"/>
    <property type="match status" value="1"/>
</dbReference>
<protein>
    <recommendedName>
        <fullName evidence="10">Pre-mRNA-splicing factor SPF27</fullName>
    </recommendedName>
</protein>
<keyword evidence="6" id="KW-0539">Nucleus</keyword>
<dbReference type="GO" id="GO:0071011">
    <property type="term" value="C:precatalytic spliceosome"/>
    <property type="evidence" value="ECO:0007669"/>
    <property type="project" value="TreeGrafter"/>
</dbReference>
<evidence type="ECO:0000256" key="2">
    <source>
        <dbReference type="ARBA" id="ARBA00010788"/>
    </source>
</evidence>
<accession>A0A8J4PUS0</accession>
<organism evidence="8 9">
    <name type="scientific">Polysphondylium violaceum</name>
    <dbReference type="NCBI Taxonomy" id="133409"/>
    <lineage>
        <taxon>Eukaryota</taxon>
        <taxon>Amoebozoa</taxon>
        <taxon>Evosea</taxon>
        <taxon>Eumycetozoa</taxon>
        <taxon>Dictyostelia</taxon>
        <taxon>Dictyosteliales</taxon>
        <taxon>Dictyosteliaceae</taxon>
        <taxon>Polysphondylium</taxon>
    </lineage>
</organism>
<keyword evidence="9" id="KW-1185">Reference proteome</keyword>
<evidence type="ECO:0000256" key="6">
    <source>
        <dbReference type="ARBA" id="ARBA00023242"/>
    </source>
</evidence>
<evidence type="ECO:0000256" key="3">
    <source>
        <dbReference type="ARBA" id="ARBA00022664"/>
    </source>
</evidence>
<dbReference type="EMBL" id="AJWJ01000230">
    <property type="protein sequence ID" value="KAF2073054.1"/>
    <property type="molecule type" value="Genomic_DNA"/>
</dbReference>
<gene>
    <name evidence="8" type="ORF">CYY_005637</name>
</gene>
<comment type="caution">
    <text evidence="8">The sequence shown here is derived from an EMBL/GenBank/DDBJ whole genome shotgun (WGS) entry which is preliminary data.</text>
</comment>
<dbReference type="GO" id="GO:0071013">
    <property type="term" value="C:catalytic step 2 spliceosome"/>
    <property type="evidence" value="ECO:0007669"/>
    <property type="project" value="TreeGrafter"/>
</dbReference>
<keyword evidence="5" id="KW-0508">mRNA splicing</keyword>
<proteinExistence type="inferred from homology"/>
<dbReference type="AlphaFoldDB" id="A0A8J4PUS0"/>
<dbReference type="GO" id="GO:0006397">
    <property type="term" value="P:mRNA processing"/>
    <property type="evidence" value="ECO:0007669"/>
    <property type="project" value="UniProtKB-KW"/>
</dbReference>